<evidence type="ECO:0000313" key="2">
    <source>
        <dbReference type="EMBL" id="KAG0691063.1"/>
    </source>
</evidence>
<evidence type="ECO:0000259" key="1">
    <source>
        <dbReference type="Pfam" id="PF16561"/>
    </source>
</evidence>
<protein>
    <recommendedName>
        <fullName evidence="1">AMP-activated protein kinase glycogen-binding domain-containing protein</fullName>
    </recommendedName>
</protein>
<dbReference type="Pfam" id="PF16561">
    <property type="entry name" value="AMPK1_CBM"/>
    <property type="match status" value="1"/>
</dbReference>
<dbReference type="InterPro" id="IPR013783">
    <property type="entry name" value="Ig-like_fold"/>
</dbReference>
<proteinExistence type="predicted"/>
<reference evidence="2" key="1">
    <citation type="submission" date="2020-11" db="EMBL/GenBank/DDBJ databases">
        <title>Kefir isolates.</title>
        <authorList>
            <person name="Marcisauskas S."/>
            <person name="Kim Y."/>
            <person name="Blasche S."/>
        </authorList>
    </citation>
    <scope>NUCLEOTIDE SEQUENCE</scope>
    <source>
        <strain evidence="2">Olga-1</strain>
    </source>
</reference>
<comment type="caution">
    <text evidence="2">The sequence shown here is derived from an EMBL/GenBank/DDBJ whole genome shotgun (WGS) entry which is preliminary data.</text>
</comment>
<dbReference type="CDD" id="cd02859">
    <property type="entry name" value="E_set_AMPKbeta_like_N"/>
    <property type="match status" value="1"/>
</dbReference>
<dbReference type="InterPro" id="IPR014756">
    <property type="entry name" value="Ig_E-set"/>
</dbReference>
<dbReference type="Proteomes" id="UP000697127">
    <property type="component" value="Unassembled WGS sequence"/>
</dbReference>
<organism evidence="2 3">
    <name type="scientific">Pichia californica</name>
    <dbReference type="NCBI Taxonomy" id="460514"/>
    <lineage>
        <taxon>Eukaryota</taxon>
        <taxon>Fungi</taxon>
        <taxon>Dikarya</taxon>
        <taxon>Ascomycota</taxon>
        <taxon>Saccharomycotina</taxon>
        <taxon>Pichiomycetes</taxon>
        <taxon>Pichiales</taxon>
        <taxon>Pichiaceae</taxon>
        <taxon>Pichia</taxon>
    </lineage>
</organism>
<dbReference type="AlphaFoldDB" id="A0A9P6WRB1"/>
<feature type="domain" description="AMP-activated protein kinase glycogen-binding" evidence="1">
    <location>
        <begin position="12"/>
        <end position="48"/>
    </location>
</feature>
<name>A0A9P6WRB1_9ASCO</name>
<dbReference type="EMBL" id="PUHW01000009">
    <property type="protein sequence ID" value="KAG0691063.1"/>
    <property type="molecule type" value="Genomic_DNA"/>
</dbReference>
<dbReference type="Gene3D" id="2.60.40.10">
    <property type="entry name" value="Immunoglobulins"/>
    <property type="match status" value="1"/>
</dbReference>
<dbReference type="InterPro" id="IPR032640">
    <property type="entry name" value="AMPK1_CBM"/>
</dbReference>
<sequence length="206" mass="22628">MNMVEHEFKCFPIPIDKIYYKFIVDGEWYTSDEDKTERDDNGNVNNVLMDTECVISIDDYDTGMEGSDEIIINHHDLDATSEFTSISHPNSDTIWEEIEQVVEGNVCSGQTIEGEEEDEEEDYDVNSGLNSSVQITLKDSSSIAGSIHSRNISNSKKYICGNGNVNGSGGSASGSGNSSGFGGSNGIIGSDFIMSRIRSMFNKRDM</sequence>
<accession>A0A9P6WRB1</accession>
<dbReference type="OrthoDB" id="5976022at2759"/>
<evidence type="ECO:0000313" key="3">
    <source>
        <dbReference type="Proteomes" id="UP000697127"/>
    </source>
</evidence>
<gene>
    <name evidence="2" type="ORF">C6P40_005290</name>
</gene>
<dbReference type="SUPFAM" id="SSF81296">
    <property type="entry name" value="E set domains"/>
    <property type="match status" value="1"/>
</dbReference>
<keyword evidence="3" id="KW-1185">Reference proteome</keyword>